<feature type="region of interest" description="Disordered" evidence="1">
    <location>
        <begin position="79"/>
        <end position="102"/>
    </location>
</feature>
<dbReference type="EMBL" id="QGNW01001514">
    <property type="protein sequence ID" value="RVW38087.1"/>
    <property type="molecule type" value="Genomic_DNA"/>
</dbReference>
<evidence type="ECO:0000256" key="1">
    <source>
        <dbReference type="SAM" id="MobiDB-lite"/>
    </source>
</evidence>
<protein>
    <submittedName>
        <fullName evidence="2">Retrovirus-related Pol polyprotein from transposon RE1</fullName>
    </submittedName>
</protein>
<evidence type="ECO:0000313" key="3">
    <source>
        <dbReference type="Proteomes" id="UP000288805"/>
    </source>
</evidence>
<name>A0A438DRH0_VITVI</name>
<proteinExistence type="predicted"/>
<comment type="caution">
    <text evidence="2">The sequence shown here is derived from an EMBL/GenBank/DDBJ whole genome shotgun (WGS) entry which is preliminary data.</text>
</comment>
<feature type="compositionally biased region" description="Polar residues" evidence="1">
    <location>
        <begin position="81"/>
        <end position="102"/>
    </location>
</feature>
<evidence type="ECO:0000313" key="2">
    <source>
        <dbReference type="EMBL" id="RVW38087.1"/>
    </source>
</evidence>
<gene>
    <name evidence="2" type="primary">RE1_3044</name>
    <name evidence="2" type="ORF">CK203_095096</name>
</gene>
<sequence length="102" mass="11173">MARDQANDSDTWIVDWGASHHITLDLQNLSLHSDYGGNEDIMIGDGNGIPITHVDSTTIEAPTTTFRLTMASLCEARIKETSTSGQRHPQPNHMSFSPTNPP</sequence>
<dbReference type="Proteomes" id="UP000288805">
    <property type="component" value="Unassembled WGS sequence"/>
</dbReference>
<organism evidence="2 3">
    <name type="scientific">Vitis vinifera</name>
    <name type="common">Grape</name>
    <dbReference type="NCBI Taxonomy" id="29760"/>
    <lineage>
        <taxon>Eukaryota</taxon>
        <taxon>Viridiplantae</taxon>
        <taxon>Streptophyta</taxon>
        <taxon>Embryophyta</taxon>
        <taxon>Tracheophyta</taxon>
        <taxon>Spermatophyta</taxon>
        <taxon>Magnoliopsida</taxon>
        <taxon>eudicotyledons</taxon>
        <taxon>Gunneridae</taxon>
        <taxon>Pentapetalae</taxon>
        <taxon>rosids</taxon>
        <taxon>Vitales</taxon>
        <taxon>Vitaceae</taxon>
        <taxon>Viteae</taxon>
        <taxon>Vitis</taxon>
    </lineage>
</organism>
<dbReference type="AlphaFoldDB" id="A0A438DRH0"/>
<accession>A0A438DRH0</accession>
<reference evidence="2 3" key="1">
    <citation type="journal article" date="2018" name="PLoS Genet.">
        <title>Population sequencing reveals clonal diversity and ancestral inbreeding in the grapevine cultivar Chardonnay.</title>
        <authorList>
            <person name="Roach M.J."/>
            <person name="Johnson D.L."/>
            <person name="Bohlmann J."/>
            <person name="van Vuuren H.J."/>
            <person name="Jones S.J."/>
            <person name="Pretorius I.S."/>
            <person name="Schmidt S.A."/>
            <person name="Borneman A.R."/>
        </authorList>
    </citation>
    <scope>NUCLEOTIDE SEQUENCE [LARGE SCALE GENOMIC DNA]</scope>
    <source>
        <strain evidence="3">cv. Chardonnay</strain>
        <tissue evidence="2">Leaf</tissue>
    </source>
</reference>